<feature type="non-terminal residue" evidence="2">
    <location>
        <position position="92"/>
    </location>
</feature>
<name>A0A7J9BE85_GOSGO</name>
<sequence>MHRDMKVGAKVLSSIQLVEDVSYRGNIDSIEQKFMKAPSKVGLFEVHKQRGQGTMGNTKPMCENQDDSKGNKSKLRQVSAETSCQRDVPTNA</sequence>
<proteinExistence type="predicted"/>
<accession>A0A7J9BE85</accession>
<dbReference type="Proteomes" id="UP000593579">
    <property type="component" value="Unassembled WGS sequence"/>
</dbReference>
<gene>
    <name evidence="2" type="ORF">Gogos_018533</name>
</gene>
<evidence type="ECO:0000313" key="3">
    <source>
        <dbReference type="Proteomes" id="UP000593579"/>
    </source>
</evidence>
<comment type="caution">
    <text evidence="2">The sequence shown here is derived from an EMBL/GenBank/DDBJ whole genome shotgun (WGS) entry which is preliminary data.</text>
</comment>
<reference evidence="2 3" key="1">
    <citation type="journal article" date="2019" name="Genome Biol. Evol.">
        <title>Insights into the evolution of the New World diploid cottons (Gossypium, subgenus Houzingenia) based on genome sequencing.</title>
        <authorList>
            <person name="Grover C.E."/>
            <person name="Arick M.A. 2nd"/>
            <person name="Thrash A."/>
            <person name="Conover J.L."/>
            <person name="Sanders W.S."/>
            <person name="Peterson D.G."/>
            <person name="Frelichowski J.E."/>
            <person name="Scheffler J.A."/>
            <person name="Scheffler B.E."/>
            <person name="Wendel J.F."/>
        </authorList>
    </citation>
    <scope>NUCLEOTIDE SEQUENCE [LARGE SCALE GENOMIC DNA]</scope>
    <source>
        <strain evidence="2">5</strain>
        <tissue evidence="2">Leaf</tissue>
    </source>
</reference>
<dbReference type="EMBL" id="JABEZY010000002">
    <property type="protein sequence ID" value="MBA0734633.1"/>
    <property type="molecule type" value="Genomic_DNA"/>
</dbReference>
<feature type="region of interest" description="Disordered" evidence="1">
    <location>
        <begin position="49"/>
        <end position="92"/>
    </location>
</feature>
<evidence type="ECO:0000256" key="1">
    <source>
        <dbReference type="SAM" id="MobiDB-lite"/>
    </source>
</evidence>
<organism evidence="2 3">
    <name type="scientific">Gossypium gossypioides</name>
    <name type="common">Mexican cotton</name>
    <name type="synonym">Selera gossypioides</name>
    <dbReference type="NCBI Taxonomy" id="34282"/>
    <lineage>
        <taxon>Eukaryota</taxon>
        <taxon>Viridiplantae</taxon>
        <taxon>Streptophyta</taxon>
        <taxon>Embryophyta</taxon>
        <taxon>Tracheophyta</taxon>
        <taxon>Spermatophyta</taxon>
        <taxon>Magnoliopsida</taxon>
        <taxon>eudicotyledons</taxon>
        <taxon>Gunneridae</taxon>
        <taxon>Pentapetalae</taxon>
        <taxon>rosids</taxon>
        <taxon>malvids</taxon>
        <taxon>Malvales</taxon>
        <taxon>Malvaceae</taxon>
        <taxon>Malvoideae</taxon>
        <taxon>Gossypium</taxon>
    </lineage>
</organism>
<feature type="compositionally biased region" description="Polar residues" evidence="1">
    <location>
        <begin position="79"/>
        <end position="92"/>
    </location>
</feature>
<protein>
    <submittedName>
        <fullName evidence="2">Uncharacterized protein</fullName>
    </submittedName>
</protein>
<dbReference type="AlphaFoldDB" id="A0A7J9BE85"/>
<evidence type="ECO:0000313" key="2">
    <source>
        <dbReference type="EMBL" id="MBA0734633.1"/>
    </source>
</evidence>
<keyword evidence="3" id="KW-1185">Reference proteome</keyword>